<dbReference type="Proteomes" id="UP000199529">
    <property type="component" value="Unassembled WGS sequence"/>
</dbReference>
<dbReference type="AlphaFoldDB" id="A0A1H2RWQ9"/>
<dbReference type="EMBL" id="FNOK01000002">
    <property type="protein sequence ID" value="SDW23039.1"/>
    <property type="molecule type" value="Genomic_DNA"/>
</dbReference>
<evidence type="ECO:0000256" key="1">
    <source>
        <dbReference type="SAM" id="MobiDB-lite"/>
    </source>
</evidence>
<evidence type="ECO:0000313" key="3">
    <source>
        <dbReference type="Proteomes" id="UP000199529"/>
    </source>
</evidence>
<dbReference type="RefSeq" id="WP_093260586.1">
    <property type="nucleotide sequence ID" value="NZ_FNOK01000002.1"/>
</dbReference>
<keyword evidence="3" id="KW-1185">Reference proteome</keyword>
<protein>
    <submittedName>
        <fullName evidence="2">Uncharacterized protein</fullName>
    </submittedName>
</protein>
<evidence type="ECO:0000313" key="2">
    <source>
        <dbReference type="EMBL" id="SDW23039.1"/>
    </source>
</evidence>
<dbReference type="STRING" id="418495.SAMN05216215_100221"/>
<name>A0A1H2RWQ9_9PSEU</name>
<proteinExistence type="predicted"/>
<sequence length="113" mass="12106">MIGAVWISVAALVVLAGLGVMPLRGGTGQHAHSGPGTLSVWQLRQNAGEESEDIAWPAEDPDRGRHHMRNIDVLCHRLALAVLERGAARAPVPIDVRPPRRVGSPGVLPRRAH</sequence>
<reference evidence="3" key="1">
    <citation type="submission" date="2016-10" db="EMBL/GenBank/DDBJ databases">
        <authorList>
            <person name="Varghese N."/>
            <person name="Submissions S."/>
        </authorList>
    </citation>
    <scope>NUCLEOTIDE SEQUENCE [LARGE SCALE GENOMIC DNA]</scope>
    <source>
        <strain evidence="3">CGMCC 4.3530</strain>
    </source>
</reference>
<gene>
    <name evidence="2" type="ORF">SAMN05216215_100221</name>
</gene>
<feature type="region of interest" description="Disordered" evidence="1">
    <location>
        <begin position="93"/>
        <end position="113"/>
    </location>
</feature>
<accession>A0A1H2RWQ9</accession>
<organism evidence="2 3">
    <name type="scientific">Saccharopolyspora shandongensis</name>
    <dbReference type="NCBI Taxonomy" id="418495"/>
    <lineage>
        <taxon>Bacteria</taxon>
        <taxon>Bacillati</taxon>
        <taxon>Actinomycetota</taxon>
        <taxon>Actinomycetes</taxon>
        <taxon>Pseudonocardiales</taxon>
        <taxon>Pseudonocardiaceae</taxon>
        <taxon>Saccharopolyspora</taxon>
    </lineage>
</organism>
<dbReference type="OrthoDB" id="5189436at2"/>